<dbReference type="GO" id="GO:0015189">
    <property type="term" value="F:L-lysine transmembrane transporter activity"/>
    <property type="evidence" value="ECO:0007669"/>
    <property type="project" value="TreeGrafter"/>
</dbReference>
<dbReference type="GeneID" id="109717831"/>
<dbReference type="Pfam" id="PF13520">
    <property type="entry name" value="AA_permease_2"/>
    <property type="match status" value="1"/>
</dbReference>
<dbReference type="RefSeq" id="XP_020099350.1">
    <property type="nucleotide sequence ID" value="XM_020243761.1"/>
</dbReference>
<dbReference type="PANTHER" id="PTHR45649">
    <property type="entry name" value="AMINO-ACID PERMEASE BAT1"/>
    <property type="match status" value="1"/>
</dbReference>
<feature type="transmembrane region" description="Helical" evidence="8">
    <location>
        <begin position="204"/>
        <end position="222"/>
    </location>
</feature>
<feature type="transmembrane region" description="Helical" evidence="8">
    <location>
        <begin position="337"/>
        <end position="358"/>
    </location>
</feature>
<feature type="transmembrane region" description="Helical" evidence="8">
    <location>
        <begin position="285"/>
        <end position="307"/>
    </location>
</feature>
<keyword evidence="4" id="KW-0029">Amino-acid transport</keyword>
<dbReference type="GO" id="GO:0015180">
    <property type="term" value="F:L-alanine transmembrane transporter activity"/>
    <property type="evidence" value="ECO:0007669"/>
    <property type="project" value="TreeGrafter"/>
</dbReference>
<keyword evidence="2" id="KW-0813">Transport</keyword>
<evidence type="ECO:0000256" key="2">
    <source>
        <dbReference type="ARBA" id="ARBA00022448"/>
    </source>
</evidence>
<evidence type="ECO:0000256" key="7">
    <source>
        <dbReference type="ARBA" id="ARBA00061200"/>
    </source>
</evidence>
<feature type="transmembrane region" description="Helical" evidence="8">
    <location>
        <begin position="172"/>
        <end position="198"/>
    </location>
</feature>
<keyword evidence="9" id="KW-1185">Reference proteome</keyword>
<dbReference type="GO" id="GO:0005313">
    <property type="term" value="F:L-glutamate transmembrane transporter activity"/>
    <property type="evidence" value="ECO:0007669"/>
    <property type="project" value="TreeGrafter"/>
</dbReference>
<feature type="transmembrane region" description="Helical" evidence="8">
    <location>
        <begin position="44"/>
        <end position="67"/>
    </location>
</feature>
<evidence type="ECO:0000313" key="9">
    <source>
        <dbReference type="Proteomes" id="UP000515123"/>
    </source>
</evidence>
<keyword evidence="6 8" id="KW-0472">Membrane</keyword>
<dbReference type="AlphaFoldDB" id="A0A6P5G246"/>
<feature type="transmembrane region" description="Helical" evidence="8">
    <location>
        <begin position="492"/>
        <end position="510"/>
    </location>
</feature>
<evidence type="ECO:0000256" key="6">
    <source>
        <dbReference type="ARBA" id="ARBA00023136"/>
    </source>
</evidence>
<feature type="transmembrane region" description="Helical" evidence="8">
    <location>
        <begin position="416"/>
        <end position="439"/>
    </location>
</feature>
<comment type="similarity">
    <text evidence="7">Belongs to the amino acid-polyamine-organocation (APC) superfamily. Amino acid/choline transporter (ACT) (TC 2.A.3.4) family.</text>
</comment>
<feature type="transmembrane region" description="Helical" evidence="8">
    <location>
        <begin position="392"/>
        <end position="410"/>
    </location>
</feature>
<dbReference type="PIRSF" id="PIRSF006060">
    <property type="entry name" value="AA_transporter"/>
    <property type="match status" value="1"/>
</dbReference>
<evidence type="ECO:0000256" key="5">
    <source>
        <dbReference type="ARBA" id="ARBA00022989"/>
    </source>
</evidence>
<dbReference type="PANTHER" id="PTHR45649:SF30">
    <property type="entry name" value="AMINO-ACID PERMEASE BAT1"/>
    <property type="match status" value="1"/>
</dbReference>
<evidence type="ECO:0000256" key="4">
    <source>
        <dbReference type="ARBA" id="ARBA00022970"/>
    </source>
</evidence>
<reference evidence="9" key="1">
    <citation type="journal article" date="2015" name="Nat. Genet.">
        <title>The pineapple genome and the evolution of CAM photosynthesis.</title>
        <authorList>
            <person name="Ming R."/>
            <person name="VanBuren R."/>
            <person name="Wai C.M."/>
            <person name="Tang H."/>
            <person name="Schatz M.C."/>
            <person name="Bowers J.E."/>
            <person name="Lyons E."/>
            <person name="Wang M.L."/>
            <person name="Chen J."/>
            <person name="Biggers E."/>
            <person name="Zhang J."/>
            <person name="Huang L."/>
            <person name="Zhang L."/>
            <person name="Miao W."/>
            <person name="Zhang J."/>
            <person name="Ye Z."/>
            <person name="Miao C."/>
            <person name="Lin Z."/>
            <person name="Wang H."/>
            <person name="Zhou H."/>
            <person name="Yim W.C."/>
            <person name="Priest H.D."/>
            <person name="Zheng C."/>
            <person name="Woodhouse M."/>
            <person name="Edger P.P."/>
            <person name="Guyot R."/>
            <person name="Guo H.B."/>
            <person name="Guo H."/>
            <person name="Zheng G."/>
            <person name="Singh R."/>
            <person name="Sharma A."/>
            <person name="Min X."/>
            <person name="Zheng Y."/>
            <person name="Lee H."/>
            <person name="Gurtowski J."/>
            <person name="Sedlazeck F.J."/>
            <person name="Harkess A."/>
            <person name="McKain M.R."/>
            <person name="Liao Z."/>
            <person name="Fang J."/>
            <person name="Liu J."/>
            <person name="Zhang X."/>
            <person name="Zhang Q."/>
            <person name="Hu W."/>
            <person name="Qin Y."/>
            <person name="Wang K."/>
            <person name="Chen L.Y."/>
            <person name="Shirley N."/>
            <person name="Lin Y.R."/>
            <person name="Liu L.Y."/>
            <person name="Hernandez A.G."/>
            <person name="Wright C.L."/>
            <person name="Bulone V."/>
            <person name="Tuskan G.A."/>
            <person name="Heath K."/>
            <person name="Zee F."/>
            <person name="Moore P.H."/>
            <person name="Sunkar R."/>
            <person name="Leebens-Mack J.H."/>
            <person name="Mockler T."/>
            <person name="Bennetzen J.L."/>
            <person name="Freeling M."/>
            <person name="Sankoff D."/>
            <person name="Paterson A.H."/>
            <person name="Zhu X."/>
            <person name="Yang X."/>
            <person name="Smith J.A."/>
            <person name="Cushman J.C."/>
            <person name="Paull R.E."/>
            <person name="Yu Q."/>
        </authorList>
    </citation>
    <scope>NUCLEOTIDE SEQUENCE [LARGE SCALE GENOMIC DNA]</scope>
    <source>
        <strain evidence="9">cv. F153</strain>
    </source>
</reference>
<reference evidence="10" key="2">
    <citation type="submission" date="2025-08" db="UniProtKB">
        <authorList>
            <consortium name="RefSeq"/>
        </authorList>
    </citation>
    <scope>IDENTIFICATION</scope>
    <source>
        <tissue evidence="10">Leaf</tissue>
    </source>
</reference>
<feature type="transmembrane region" description="Helical" evidence="8">
    <location>
        <begin position="460"/>
        <end position="486"/>
    </location>
</feature>
<gene>
    <name evidence="10" type="primary">LOC109717831</name>
</gene>
<dbReference type="OrthoDB" id="3257095at2759"/>
<protein>
    <submittedName>
        <fullName evidence="10">Amino-acid permease BAT1 homolog</fullName>
    </submittedName>
</protein>
<organism evidence="9 10">
    <name type="scientific">Ananas comosus</name>
    <name type="common">Pineapple</name>
    <name type="synonym">Ananas ananas</name>
    <dbReference type="NCBI Taxonomy" id="4615"/>
    <lineage>
        <taxon>Eukaryota</taxon>
        <taxon>Viridiplantae</taxon>
        <taxon>Streptophyta</taxon>
        <taxon>Embryophyta</taxon>
        <taxon>Tracheophyta</taxon>
        <taxon>Spermatophyta</taxon>
        <taxon>Magnoliopsida</taxon>
        <taxon>Liliopsida</taxon>
        <taxon>Poales</taxon>
        <taxon>Bromeliaceae</taxon>
        <taxon>Bromelioideae</taxon>
        <taxon>Ananas</taxon>
    </lineage>
</organism>
<evidence type="ECO:0000256" key="3">
    <source>
        <dbReference type="ARBA" id="ARBA00022692"/>
    </source>
</evidence>
<dbReference type="InterPro" id="IPR004756">
    <property type="entry name" value="AA_permease"/>
</dbReference>
<sequence length="525" mass="56718">MTWRKHESNGISRSITTVEAPLDSGGARLHELGYKQELKRDLSVLSNFAFSFSIISVLTGITTLYNTGLSFGGPATMTFGWFVAGFFTMAVGLAMAEICSSFPTSGGLYYWSARLSGHRWAPFASWITGWFNIAGQWAVTTSVDYSLAQLIQVIILLSTGGNNGGGYLASKYVVIGFHGGILLIHAIINSLSITWLSFFGQLAAAWNVLGVFVLMILIPTVATERASAKFVFTHFNTDNGAGIHSKLYIFVLGLLMSQYTLTGYDASAHMTEETKSADINGPRGIISAIGISIIVGWGYLLGVSFAVTNIPYLLSKDNDAGGYAIAEVFYLAFKSRYGNGIGGIICLGIVAIAIFFCGMSSVTSNSRMAYAFSRDGAMPLSSLWHQVNRQDVPINAVWLSAFISFCMALPSLGSLVAFQAMVSIATIGLYIAYALPIFFRVTLARNTFVPGPFNLGRYGILVGWVAVLWVATITVLFSLPVAYPIAKDTLNYTPVAVGGLFVLIVSSWILSARHWFRGPITNIDT</sequence>
<feature type="transmembrane region" description="Helical" evidence="8">
    <location>
        <begin position="79"/>
        <end position="99"/>
    </location>
</feature>
<keyword evidence="3 8" id="KW-0812">Transmembrane</keyword>
<dbReference type="Proteomes" id="UP000515123">
    <property type="component" value="Linkage group 11"/>
</dbReference>
<dbReference type="GO" id="GO:0015185">
    <property type="term" value="F:gamma-aminobutyric acid transmembrane transporter activity"/>
    <property type="evidence" value="ECO:0007669"/>
    <property type="project" value="TreeGrafter"/>
</dbReference>
<evidence type="ECO:0000313" key="10">
    <source>
        <dbReference type="RefSeq" id="XP_020099350.1"/>
    </source>
</evidence>
<evidence type="ECO:0000256" key="1">
    <source>
        <dbReference type="ARBA" id="ARBA00004141"/>
    </source>
</evidence>
<dbReference type="InterPro" id="IPR002293">
    <property type="entry name" value="AA/rel_permease1"/>
</dbReference>
<comment type="subcellular location">
    <subcellularLocation>
        <location evidence="1">Membrane</location>
        <topology evidence="1">Multi-pass membrane protein</topology>
    </subcellularLocation>
</comment>
<keyword evidence="5 8" id="KW-1133">Transmembrane helix</keyword>
<dbReference type="FunFam" id="1.20.1740.10:FF:000026">
    <property type="entry name" value="Amino-acid permease BAT1"/>
    <property type="match status" value="1"/>
</dbReference>
<evidence type="ECO:0000256" key="8">
    <source>
        <dbReference type="SAM" id="Phobius"/>
    </source>
</evidence>
<accession>A0A6P5G246</accession>
<dbReference type="GO" id="GO:0016020">
    <property type="term" value="C:membrane"/>
    <property type="evidence" value="ECO:0007669"/>
    <property type="project" value="UniProtKB-SubCell"/>
</dbReference>
<name>A0A6P5G246_ANACO</name>
<dbReference type="Gene3D" id="1.20.1740.10">
    <property type="entry name" value="Amino acid/polyamine transporter I"/>
    <property type="match status" value="1"/>
</dbReference>
<feature type="transmembrane region" description="Helical" evidence="8">
    <location>
        <begin position="120"/>
        <end position="139"/>
    </location>
</feature>
<proteinExistence type="inferred from homology"/>
<dbReference type="NCBIfam" id="TIGR00907">
    <property type="entry name" value="2A0304"/>
    <property type="match status" value="1"/>
</dbReference>